<accession>A0AAJ0JM04</accession>
<feature type="chain" id="PRO_5042503172" description="Lipoprotein" evidence="1">
    <location>
        <begin position="22"/>
        <end position="123"/>
    </location>
</feature>
<dbReference type="RefSeq" id="WP_012664165.1">
    <property type="nucleotide sequence ID" value="NZ_BKAO01000007.1"/>
</dbReference>
<dbReference type="EMBL" id="LAIU01000012">
    <property type="protein sequence ID" value="KKB24289.1"/>
    <property type="molecule type" value="Genomic_DNA"/>
</dbReference>
<dbReference type="Proteomes" id="UP000033530">
    <property type="component" value="Unassembled WGS sequence"/>
</dbReference>
<dbReference type="GeneID" id="93795050"/>
<evidence type="ECO:0008006" key="4">
    <source>
        <dbReference type="Google" id="ProtNLM"/>
    </source>
</evidence>
<dbReference type="AlphaFoldDB" id="A0AAJ0JM04"/>
<name>A0AAJ0JM04_STACA</name>
<keyword evidence="1" id="KW-0732">Signal</keyword>
<proteinExistence type="predicted"/>
<feature type="signal peptide" evidence="1">
    <location>
        <begin position="1"/>
        <end position="21"/>
    </location>
</feature>
<organism evidence="2 3">
    <name type="scientific">Staphylococcus carnosus</name>
    <dbReference type="NCBI Taxonomy" id="1281"/>
    <lineage>
        <taxon>Bacteria</taxon>
        <taxon>Bacillati</taxon>
        <taxon>Bacillota</taxon>
        <taxon>Bacilli</taxon>
        <taxon>Bacillales</taxon>
        <taxon>Staphylococcaceae</taxon>
        <taxon>Staphylococcus</taxon>
    </lineage>
</organism>
<dbReference type="PROSITE" id="PS51257">
    <property type="entry name" value="PROKAR_LIPOPROTEIN"/>
    <property type="match status" value="1"/>
</dbReference>
<gene>
    <name evidence="2" type="ORF">VV61_12425</name>
</gene>
<comment type="caution">
    <text evidence="2">The sequence shown here is derived from an EMBL/GenBank/DDBJ whole genome shotgun (WGS) entry which is preliminary data.</text>
</comment>
<evidence type="ECO:0000313" key="2">
    <source>
        <dbReference type="EMBL" id="KKB24289.1"/>
    </source>
</evidence>
<evidence type="ECO:0000256" key="1">
    <source>
        <dbReference type="SAM" id="SignalP"/>
    </source>
</evidence>
<protein>
    <recommendedName>
        <fullName evidence="4">Lipoprotein</fullName>
    </recommendedName>
</protein>
<evidence type="ECO:0000313" key="3">
    <source>
        <dbReference type="Proteomes" id="UP000033530"/>
    </source>
</evidence>
<reference evidence="2 3" key="1">
    <citation type="submission" date="2015-03" db="EMBL/GenBank/DDBJ databases">
        <title>Draft Genome Sequence of S. carnosus subsp. utilis LTH 7013, Isolated from South Tirolean Ham.</title>
        <authorList>
            <person name="Mueller A."/>
            <person name="Huptas C."/>
            <person name="Wenning M."/>
            <person name="Weiss A."/>
            <person name="Schmidt H."/>
        </authorList>
    </citation>
    <scope>NUCLEOTIDE SEQUENCE [LARGE SCALE GENOMIC DNA]</scope>
    <source>
        <strain evidence="2 3">LTH7013</strain>
    </source>
</reference>
<sequence length="123" mass="14214">MKKISLLSLCLLMIIVMGCTKGDRLPGSVKNDLHKADRKLEAVKIFEIDHKKVIYEKEDRKLIMPLHFKEDVELPPKLVGSMATTPLSGNEDVDDVVVKYELKNHKHELHYKRDKHGMLKRVN</sequence>